<dbReference type="AlphaFoldDB" id="A0AAE2W156"/>
<dbReference type="RefSeq" id="WP_203242993.1">
    <property type="nucleotide sequence ID" value="NZ_JAFBRH010000004.1"/>
</dbReference>
<dbReference type="EMBL" id="JAFBRM010000004">
    <property type="protein sequence ID" value="MBM1715117.1"/>
    <property type="molecule type" value="Genomic_DNA"/>
</dbReference>
<accession>A0AAE2W156</accession>
<organism evidence="1 2">
    <name type="scientific">Sulfitobacter geojensis</name>
    <dbReference type="NCBI Taxonomy" id="1342299"/>
    <lineage>
        <taxon>Bacteria</taxon>
        <taxon>Pseudomonadati</taxon>
        <taxon>Pseudomonadota</taxon>
        <taxon>Alphaproteobacteria</taxon>
        <taxon>Rhodobacterales</taxon>
        <taxon>Roseobacteraceae</taxon>
        <taxon>Sulfitobacter</taxon>
    </lineage>
</organism>
<evidence type="ECO:0000313" key="1">
    <source>
        <dbReference type="EMBL" id="MBM1715117.1"/>
    </source>
</evidence>
<sequence length="215" mass="24002">MEIIVINEPESRCLELFRMALSESTHDARTAAIAVMKHEVVSLGLDSFPIGAGKTSGGKNSPEFVQWVAETSRERYEAAHEFSAIARRYETRNERKLNIAEEVGKRVWDSIQAQEFKGLHVAGGILEKVRKIAKQEGIQGARDKDVLSRTWVTYRGVVHLGMAMDYCEDNPGKGLKVLDVAEQIRQGLSQGFPKKTGKSYVSDSDQISFLFISNI</sequence>
<keyword evidence="2" id="KW-1185">Reference proteome</keyword>
<name>A0AAE2W156_9RHOB</name>
<reference evidence="1 2" key="1">
    <citation type="submission" date="2021-01" db="EMBL/GenBank/DDBJ databases">
        <title>Diatom-associated Roseobacters Show Island Model of Population Structure.</title>
        <authorList>
            <person name="Qu L."/>
            <person name="Feng X."/>
            <person name="Chen Y."/>
            <person name="Li L."/>
            <person name="Wang X."/>
            <person name="Hu Z."/>
            <person name="Wang H."/>
            <person name="Luo H."/>
        </authorList>
    </citation>
    <scope>NUCLEOTIDE SEQUENCE [LARGE SCALE GENOMIC DNA]</scope>
    <source>
        <strain evidence="1 2">TR60-84</strain>
    </source>
</reference>
<protein>
    <submittedName>
        <fullName evidence="1">Uncharacterized protein</fullName>
    </submittedName>
</protein>
<dbReference type="Proteomes" id="UP000732193">
    <property type="component" value="Unassembled WGS sequence"/>
</dbReference>
<evidence type="ECO:0000313" key="2">
    <source>
        <dbReference type="Proteomes" id="UP000732193"/>
    </source>
</evidence>
<comment type="caution">
    <text evidence="1">The sequence shown here is derived from an EMBL/GenBank/DDBJ whole genome shotgun (WGS) entry which is preliminary data.</text>
</comment>
<gene>
    <name evidence="1" type="ORF">JQV55_16220</name>
</gene>
<proteinExistence type="predicted"/>